<keyword evidence="3" id="KW-0460">Magnesium</keyword>
<keyword evidence="3 4" id="KW-0288">FMN</keyword>
<name>A0AAW9JXM5_CARML</name>
<comment type="similarity">
    <text evidence="3 4">In the C-terminal section; belongs to the PPC synthetase family.</text>
</comment>
<evidence type="ECO:0000259" key="6">
    <source>
        <dbReference type="Pfam" id="PF04127"/>
    </source>
</evidence>
<dbReference type="AlphaFoldDB" id="A0AAW9JXM5"/>
<feature type="binding site" evidence="3">
    <location>
        <position position="291"/>
    </location>
    <ligand>
        <name>CTP</name>
        <dbReference type="ChEBI" id="CHEBI:37563"/>
    </ligand>
</feature>
<dbReference type="InterPro" id="IPR005252">
    <property type="entry name" value="CoaBC"/>
</dbReference>
<feature type="binding site" evidence="3">
    <location>
        <position position="339"/>
    </location>
    <ligand>
        <name>CTP</name>
        <dbReference type="ChEBI" id="CHEBI:37563"/>
    </ligand>
</feature>
<protein>
    <recommendedName>
        <fullName evidence="3">Coenzyme A biosynthesis bifunctional protein CoaBC</fullName>
    </recommendedName>
    <alternativeName>
        <fullName evidence="3">DNA/pantothenate metabolism flavoprotein</fullName>
    </alternativeName>
    <alternativeName>
        <fullName evidence="3">Phosphopantothenoylcysteine synthetase/decarboxylase</fullName>
        <shortName evidence="3">PPCS-PPCDC</shortName>
    </alternativeName>
    <domain>
        <recommendedName>
            <fullName evidence="3">Phosphopantothenoylcysteine decarboxylase</fullName>
            <shortName evidence="3">PPC decarboxylase</shortName>
            <shortName evidence="3">PPC-DC</shortName>
            <ecNumber evidence="3">4.1.1.36</ecNumber>
        </recommendedName>
        <alternativeName>
            <fullName evidence="3">CoaC</fullName>
        </alternativeName>
    </domain>
    <domain>
        <recommendedName>
            <fullName evidence="3">Phosphopantothenate--cysteine ligase</fullName>
            <ecNumber evidence="3">6.3.2.5</ecNumber>
        </recommendedName>
        <alternativeName>
            <fullName evidence="3">CoaB</fullName>
        </alternativeName>
        <alternativeName>
            <fullName evidence="3">Phosphopantothenoylcysteine synthetase</fullName>
            <shortName evidence="3">PPC synthetase</shortName>
            <shortName evidence="3">PPC-S</shortName>
        </alternativeName>
    </domain>
</protein>
<accession>A0AAW9JXM5</accession>
<feature type="binding site" evidence="3">
    <location>
        <position position="343"/>
    </location>
    <ligand>
        <name>CTP</name>
        <dbReference type="ChEBI" id="CHEBI:37563"/>
    </ligand>
</feature>
<dbReference type="GO" id="GO:0015937">
    <property type="term" value="P:coenzyme A biosynthetic process"/>
    <property type="evidence" value="ECO:0007669"/>
    <property type="project" value="UniProtKB-UniRule"/>
</dbReference>
<proteinExistence type="inferred from homology"/>
<feature type="binding site" evidence="3">
    <location>
        <position position="281"/>
    </location>
    <ligand>
        <name>CTP</name>
        <dbReference type="ChEBI" id="CHEBI:37563"/>
    </ligand>
</feature>
<dbReference type="GO" id="GO:0046872">
    <property type="term" value="F:metal ion binding"/>
    <property type="evidence" value="ECO:0007669"/>
    <property type="project" value="UniProtKB-KW"/>
</dbReference>
<comment type="catalytic activity">
    <reaction evidence="3 4">
        <text>N-[(R)-4-phosphopantothenoyl]-L-cysteine + H(+) = (R)-4'-phosphopantetheine + CO2</text>
        <dbReference type="Rhea" id="RHEA:16793"/>
        <dbReference type="ChEBI" id="CHEBI:15378"/>
        <dbReference type="ChEBI" id="CHEBI:16526"/>
        <dbReference type="ChEBI" id="CHEBI:59458"/>
        <dbReference type="ChEBI" id="CHEBI:61723"/>
        <dbReference type="EC" id="4.1.1.36"/>
    </reaction>
</comment>
<dbReference type="PANTHER" id="PTHR14359">
    <property type="entry name" value="HOMO-OLIGOMERIC FLAVIN CONTAINING CYS DECARBOXYLASE FAMILY"/>
    <property type="match status" value="1"/>
</dbReference>
<comment type="cofactor">
    <cofactor evidence="3">
        <name>FMN</name>
        <dbReference type="ChEBI" id="CHEBI:58210"/>
    </cofactor>
    <text evidence="3">Binds 1 FMN per subunit.</text>
</comment>
<dbReference type="RefSeq" id="WP_322809666.1">
    <property type="nucleotide sequence ID" value="NZ_JAVBVO010000005.1"/>
</dbReference>
<feature type="domain" description="Flavoprotein" evidence="5">
    <location>
        <begin position="5"/>
        <end position="175"/>
    </location>
</feature>
<evidence type="ECO:0000256" key="3">
    <source>
        <dbReference type="HAMAP-Rule" id="MF_02225"/>
    </source>
</evidence>
<reference evidence="7" key="1">
    <citation type="submission" date="2023-08" db="EMBL/GenBank/DDBJ databases">
        <title>Genomic characterization of piscicolin 126 produced by Carnobacterium maltaromaticum CM22 strain isolated from salmon (Salmo salar).</title>
        <authorList>
            <person name="Gonzalez-Gragera E."/>
            <person name="Garcia-Lopez J.D."/>
            <person name="Teso-Perez C."/>
            <person name="Gimenez-Hernandez I."/>
            <person name="Peralta-Sanchez J.M."/>
            <person name="Valdivia E."/>
            <person name="Montalban-Lopez M."/>
            <person name="Martin-Platero A.M."/>
            <person name="Banos A."/>
            <person name="Martinez-Bueno M."/>
        </authorList>
    </citation>
    <scope>NUCLEOTIDE SEQUENCE</scope>
    <source>
        <strain evidence="7">CM22</strain>
    </source>
</reference>
<dbReference type="InterPro" id="IPR036551">
    <property type="entry name" value="Flavin_trans-like"/>
</dbReference>
<dbReference type="EMBL" id="JAVBVO010000005">
    <property type="protein sequence ID" value="MDZ5760368.1"/>
    <property type="molecule type" value="Genomic_DNA"/>
</dbReference>
<dbReference type="Gene3D" id="3.40.50.10300">
    <property type="entry name" value="CoaB-like"/>
    <property type="match status" value="1"/>
</dbReference>
<dbReference type="GO" id="GO:0004632">
    <property type="term" value="F:phosphopantothenate--cysteine ligase activity"/>
    <property type="evidence" value="ECO:0007669"/>
    <property type="project" value="UniProtKB-UniRule"/>
</dbReference>
<comment type="caution">
    <text evidence="3">Lacks conserved residue(s) required for the propagation of feature annotation.</text>
</comment>
<comment type="catalytic activity">
    <reaction evidence="3 4">
        <text>(R)-4'-phosphopantothenate + L-cysteine + CTP = N-[(R)-4-phosphopantothenoyl]-L-cysteine + CMP + diphosphate + H(+)</text>
        <dbReference type="Rhea" id="RHEA:19397"/>
        <dbReference type="ChEBI" id="CHEBI:10986"/>
        <dbReference type="ChEBI" id="CHEBI:15378"/>
        <dbReference type="ChEBI" id="CHEBI:33019"/>
        <dbReference type="ChEBI" id="CHEBI:35235"/>
        <dbReference type="ChEBI" id="CHEBI:37563"/>
        <dbReference type="ChEBI" id="CHEBI:59458"/>
        <dbReference type="ChEBI" id="CHEBI:60377"/>
        <dbReference type="EC" id="6.3.2.5"/>
    </reaction>
</comment>
<dbReference type="InterPro" id="IPR007085">
    <property type="entry name" value="DNA/pantothenate-metab_flavo_C"/>
</dbReference>
<comment type="similarity">
    <text evidence="3 4">In the N-terminal section; belongs to the HFCD (homo-oligomeric flavin containing Cys decarboxylase) superfamily.</text>
</comment>
<dbReference type="InterPro" id="IPR003382">
    <property type="entry name" value="Flavoprotein"/>
</dbReference>
<dbReference type="NCBIfam" id="TIGR00521">
    <property type="entry name" value="coaBC_dfp"/>
    <property type="match status" value="1"/>
</dbReference>
<dbReference type="Pfam" id="PF02441">
    <property type="entry name" value="Flavoprotein"/>
    <property type="match status" value="1"/>
</dbReference>
<comment type="caution">
    <text evidence="7">The sequence shown here is derived from an EMBL/GenBank/DDBJ whole genome shotgun (WGS) entry which is preliminary data.</text>
</comment>
<keyword evidence="3" id="KW-0511">Multifunctional enzyme</keyword>
<evidence type="ECO:0000313" key="7">
    <source>
        <dbReference type="EMBL" id="MDZ5760368.1"/>
    </source>
</evidence>
<comment type="pathway">
    <text evidence="3 4">Cofactor biosynthesis; coenzyme A biosynthesis; CoA from (R)-pantothenate: step 3/5.</text>
</comment>
<dbReference type="SUPFAM" id="SSF52507">
    <property type="entry name" value="Homo-oligomeric flavin-containing Cys decarboxylases, HFCD"/>
    <property type="match status" value="1"/>
</dbReference>
<feature type="region of interest" description="Phosphopantothenate--cysteine ligase" evidence="3">
    <location>
        <begin position="193"/>
        <end position="400"/>
    </location>
</feature>
<dbReference type="InterPro" id="IPR035929">
    <property type="entry name" value="CoaB-like_sf"/>
</dbReference>
<dbReference type="GO" id="GO:0004633">
    <property type="term" value="F:phosphopantothenoylcysteine decarboxylase activity"/>
    <property type="evidence" value="ECO:0007669"/>
    <property type="project" value="UniProtKB-UniRule"/>
</dbReference>
<feature type="binding site" evidence="3">
    <location>
        <position position="325"/>
    </location>
    <ligand>
        <name>CTP</name>
        <dbReference type="ChEBI" id="CHEBI:37563"/>
    </ligand>
</feature>
<dbReference type="GO" id="GO:0010181">
    <property type="term" value="F:FMN binding"/>
    <property type="evidence" value="ECO:0007669"/>
    <property type="project" value="UniProtKB-UniRule"/>
</dbReference>
<evidence type="ECO:0000259" key="5">
    <source>
        <dbReference type="Pfam" id="PF02441"/>
    </source>
</evidence>
<comment type="function">
    <text evidence="4">Catalyzes two steps in the biosynthesis of coenzyme A. In the first step cysteine is conjugated to 4'-phosphopantothenate to form 4-phosphopantothenoylcysteine, in the latter compound is decarboxylated to form 4'-phosphopantotheine.</text>
</comment>
<feature type="domain" description="DNA/pantothenate metabolism flavoprotein C-terminal" evidence="6">
    <location>
        <begin position="188"/>
        <end position="394"/>
    </location>
</feature>
<dbReference type="GO" id="GO:0015941">
    <property type="term" value="P:pantothenate catabolic process"/>
    <property type="evidence" value="ECO:0007669"/>
    <property type="project" value="InterPro"/>
</dbReference>
<dbReference type="Pfam" id="PF04127">
    <property type="entry name" value="DFP"/>
    <property type="match status" value="1"/>
</dbReference>
<keyword evidence="2 3" id="KW-0456">Lyase</keyword>
<keyword evidence="3 4" id="KW-0285">Flavoprotein</keyword>
<evidence type="ECO:0000313" key="8">
    <source>
        <dbReference type="Proteomes" id="UP001290462"/>
    </source>
</evidence>
<keyword evidence="1 3" id="KW-0210">Decarboxylase</keyword>
<keyword evidence="3 4" id="KW-0436">Ligase</keyword>
<organism evidence="7 8">
    <name type="scientific">Carnobacterium maltaromaticum</name>
    <name type="common">Carnobacterium piscicola</name>
    <dbReference type="NCBI Taxonomy" id="2751"/>
    <lineage>
        <taxon>Bacteria</taxon>
        <taxon>Bacillati</taxon>
        <taxon>Bacillota</taxon>
        <taxon>Bacilli</taxon>
        <taxon>Lactobacillales</taxon>
        <taxon>Carnobacteriaceae</taxon>
        <taxon>Carnobacterium</taxon>
    </lineage>
</organism>
<sequence>MLKGKKIALYVTGGIAIYKVCDLVRKLIKSGAEVKVAMTASATKFVTPLTFQVLSKNDVYLDTFDEKVSQEVAHIHLADWSDMAVIAPATANSIAKLANGIADDFVSTALLATTAPIYVVPAMNQHMLENPATVRNLKTITADGRYIIEPATGFLAEGYEGRGRMPEPADILNEIELSLLKQQKNLPLSGKKIVVTAGGTKERIDPVRFITNDSSGKMGYSLAIAARDLGAEVHLISATTLIEAPKGVRVVNVQTVADMEKAVLAEFDAADIVIMAAAVSDYKPAIEIKEKIKKDEDKLILNLTKTTDILAELGQKKTHQFLIGFAAETNNVEEYALGKLKKKKANLIVANDVSKPDAGFNKETNAVTIYSEVSEPIEISVRSKLEIAKEILNVALSQIS</sequence>
<dbReference type="Proteomes" id="UP001290462">
    <property type="component" value="Unassembled WGS sequence"/>
</dbReference>
<comment type="cofactor">
    <cofactor evidence="3">
        <name>Mg(2+)</name>
        <dbReference type="ChEBI" id="CHEBI:18420"/>
    </cofactor>
</comment>
<dbReference type="HAMAP" id="MF_02225">
    <property type="entry name" value="CoaBC"/>
    <property type="match status" value="1"/>
</dbReference>
<dbReference type="Gene3D" id="3.40.50.1950">
    <property type="entry name" value="Flavin prenyltransferase-like"/>
    <property type="match status" value="1"/>
</dbReference>
<dbReference type="EC" id="4.1.1.36" evidence="3"/>
<evidence type="ECO:0000256" key="1">
    <source>
        <dbReference type="ARBA" id="ARBA00022793"/>
    </source>
</evidence>
<dbReference type="GO" id="GO:0071513">
    <property type="term" value="C:phosphopantothenoylcysteine decarboxylase complex"/>
    <property type="evidence" value="ECO:0007669"/>
    <property type="project" value="TreeGrafter"/>
</dbReference>
<gene>
    <name evidence="3 7" type="primary">coaBC</name>
    <name evidence="7" type="ORF">RAK27_17145</name>
</gene>
<evidence type="ECO:0000256" key="4">
    <source>
        <dbReference type="RuleBase" id="RU364078"/>
    </source>
</evidence>
<dbReference type="SUPFAM" id="SSF102645">
    <property type="entry name" value="CoaB-like"/>
    <property type="match status" value="1"/>
</dbReference>
<dbReference type="EC" id="6.3.2.5" evidence="3"/>
<keyword evidence="3" id="KW-0479">Metal-binding</keyword>
<dbReference type="PANTHER" id="PTHR14359:SF6">
    <property type="entry name" value="PHOSPHOPANTOTHENOYLCYSTEINE DECARBOXYLASE"/>
    <property type="match status" value="1"/>
</dbReference>
<evidence type="ECO:0000256" key="2">
    <source>
        <dbReference type="ARBA" id="ARBA00023239"/>
    </source>
</evidence>
<feature type="region of interest" description="Phosphopantothenoylcysteine decarboxylase" evidence="3">
    <location>
        <begin position="1"/>
        <end position="192"/>
    </location>
</feature>
<comment type="pathway">
    <text evidence="3 4">Cofactor biosynthesis; coenzyme A biosynthesis; CoA from (R)-pantothenate: step 2/5.</text>
</comment>
<comment type="function">
    <text evidence="3">Catalyzes two sequential steps in the biosynthesis of coenzyme A. In the first step cysteine is conjugated to 4'-phosphopantothenate to form 4-phosphopantothenoylcysteine. In the second step the latter compound is decarboxylated to form 4'-phosphopantotheine.</text>
</comment>